<organism evidence="2 3">
    <name type="scientific">Cystobacter fuscus (strain ATCC 25194 / DSM 2262 / NBRC 100088 / M29)</name>
    <dbReference type="NCBI Taxonomy" id="1242864"/>
    <lineage>
        <taxon>Bacteria</taxon>
        <taxon>Pseudomonadati</taxon>
        <taxon>Myxococcota</taxon>
        <taxon>Myxococcia</taxon>
        <taxon>Myxococcales</taxon>
        <taxon>Cystobacterineae</taxon>
        <taxon>Archangiaceae</taxon>
        <taxon>Cystobacter</taxon>
    </lineage>
</organism>
<comment type="caution">
    <text evidence="2">The sequence shown here is derived from an EMBL/GenBank/DDBJ whole genome shotgun (WGS) entry which is preliminary data.</text>
</comment>
<gene>
    <name evidence="2" type="ORF">D187_004188</name>
</gene>
<dbReference type="RefSeq" id="WP_002631627.1">
    <property type="nucleotide sequence ID" value="NZ_ANAH02000026.1"/>
</dbReference>
<dbReference type="OrthoDB" id="5382416at2"/>
<accession>S9P4Q2</accession>
<feature type="compositionally biased region" description="Pro residues" evidence="1">
    <location>
        <begin position="102"/>
        <end position="111"/>
    </location>
</feature>
<name>S9P4Q2_CYSF2</name>
<keyword evidence="3" id="KW-1185">Reference proteome</keyword>
<evidence type="ECO:0000256" key="1">
    <source>
        <dbReference type="SAM" id="MobiDB-lite"/>
    </source>
</evidence>
<evidence type="ECO:0000313" key="2">
    <source>
        <dbReference type="EMBL" id="EPX58151.1"/>
    </source>
</evidence>
<sequence>MTLSPEAIRSRLLADPNTPKLAEQLGVPLEEYVKQVMHFVQNPHEEPQLLVVGDEDLRAMGHEPPSAEALSRVLDEAVALAGLTETTDFTPAKKPLVSLTSPPQPPVPTAPAPARTDTSSDLDAQLRRARFSSHQGK</sequence>
<proteinExistence type="predicted"/>
<dbReference type="Proteomes" id="UP000011682">
    <property type="component" value="Unassembled WGS sequence"/>
</dbReference>
<protein>
    <submittedName>
        <fullName evidence="2">Uncharacterized protein</fullName>
    </submittedName>
</protein>
<evidence type="ECO:0000313" key="3">
    <source>
        <dbReference type="Proteomes" id="UP000011682"/>
    </source>
</evidence>
<dbReference type="AlphaFoldDB" id="S9P4Q2"/>
<feature type="region of interest" description="Disordered" evidence="1">
    <location>
        <begin position="85"/>
        <end position="122"/>
    </location>
</feature>
<dbReference type="EMBL" id="ANAH02000026">
    <property type="protein sequence ID" value="EPX58151.1"/>
    <property type="molecule type" value="Genomic_DNA"/>
</dbReference>
<reference evidence="2" key="1">
    <citation type="submission" date="2013-05" db="EMBL/GenBank/DDBJ databases">
        <title>Genome assembly of Cystobacter fuscus DSM 2262.</title>
        <authorList>
            <person name="Sharma G."/>
            <person name="Khatri I."/>
            <person name="Kaur C."/>
            <person name="Mayilraj S."/>
            <person name="Subramanian S."/>
        </authorList>
    </citation>
    <scope>NUCLEOTIDE SEQUENCE [LARGE SCALE GENOMIC DNA]</scope>
    <source>
        <strain evidence="2">DSM 2262</strain>
    </source>
</reference>